<accession>A0A1J7JR27</accession>
<sequence>MTGPYNTFGLSCPSGGSFYICQNNQTEFIGCCTIDPCHDGSGSCPQENLRNASFSADSYEGLKPQECAEETGLWYTCKGDKPPFLGCCASNPCASMACPEGDLVPAKLSTDPGRRDIFVTAAVNSTASRNSTGTGIPSGTSILLVGDTGTRLSTGIIVGISLSVVIVVLVVIWGCVFMFKRGWHAGRRKERGSATPFLRSPPSGRFTSPILSPPFTPYRGKRRSDSDSQAYNSPGNTLGLATPPLFCAQSPPQSTYPFSPYNGSTAGDSPMPLFPGHVRSSSYISELGTQPPRIQELETEHNSQEFARHELAAESSTRTPRSRVPNQSEELPMTPPRTSISREAGRREDPTRTPESRPRTRGSIINKELPKIPPRTPPKTPPRTPPPVVVSPETSPTLVSRFSASRRNAVKGLNILDTPAALFAGSPRRRESAALLSPETPGRRSGSSVHNDYHRAQR</sequence>
<dbReference type="InParanoid" id="A0A1J7JR27"/>
<keyword evidence="2" id="KW-0812">Transmembrane</keyword>
<keyword evidence="2" id="KW-1133">Transmembrane helix</keyword>
<feature type="compositionally biased region" description="Basic and acidic residues" evidence="1">
    <location>
        <begin position="343"/>
        <end position="358"/>
    </location>
</feature>
<feature type="region of interest" description="Disordered" evidence="1">
    <location>
        <begin position="190"/>
        <end position="235"/>
    </location>
</feature>
<gene>
    <name evidence="3" type="ORF">CONLIGDRAFT_641600</name>
</gene>
<dbReference type="EMBL" id="KV875095">
    <property type="protein sequence ID" value="OIW31820.1"/>
    <property type="molecule type" value="Genomic_DNA"/>
</dbReference>
<dbReference type="AlphaFoldDB" id="A0A1J7JR27"/>
<feature type="transmembrane region" description="Helical" evidence="2">
    <location>
        <begin position="156"/>
        <end position="179"/>
    </location>
</feature>
<dbReference type="Proteomes" id="UP000182658">
    <property type="component" value="Unassembled WGS sequence"/>
</dbReference>
<keyword evidence="4" id="KW-1185">Reference proteome</keyword>
<feature type="compositionally biased region" description="Pro residues" evidence="1">
    <location>
        <begin position="371"/>
        <end position="389"/>
    </location>
</feature>
<organism evidence="3 4">
    <name type="scientific">Coniochaeta ligniaria NRRL 30616</name>
    <dbReference type="NCBI Taxonomy" id="1408157"/>
    <lineage>
        <taxon>Eukaryota</taxon>
        <taxon>Fungi</taxon>
        <taxon>Dikarya</taxon>
        <taxon>Ascomycota</taxon>
        <taxon>Pezizomycotina</taxon>
        <taxon>Sordariomycetes</taxon>
        <taxon>Sordariomycetidae</taxon>
        <taxon>Coniochaetales</taxon>
        <taxon>Coniochaetaceae</taxon>
        <taxon>Coniochaeta</taxon>
    </lineage>
</organism>
<name>A0A1J7JR27_9PEZI</name>
<keyword evidence="2" id="KW-0472">Membrane</keyword>
<proteinExistence type="predicted"/>
<feature type="compositionally biased region" description="Basic and acidic residues" evidence="1">
    <location>
        <begin position="298"/>
        <end position="312"/>
    </location>
</feature>
<feature type="compositionally biased region" description="Polar residues" evidence="1">
    <location>
        <begin position="314"/>
        <end position="329"/>
    </location>
</feature>
<reference evidence="3 4" key="1">
    <citation type="submission" date="2016-10" db="EMBL/GenBank/DDBJ databases">
        <title>Draft genome sequence of Coniochaeta ligniaria NRRL30616, a lignocellulolytic fungus for bioabatement of inhibitors in plant biomass hydrolysates.</title>
        <authorList>
            <consortium name="DOE Joint Genome Institute"/>
            <person name="Jimenez D.J."/>
            <person name="Hector R.E."/>
            <person name="Riley R."/>
            <person name="Sun H."/>
            <person name="Grigoriev I.V."/>
            <person name="Van Elsas J.D."/>
            <person name="Nichols N.N."/>
        </authorList>
    </citation>
    <scope>NUCLEOTIDE SEQUENCE [LARGE SCALE GENOMIC DNA]</scope>
    <source>
        <strain evidence="3 4">NRRL 30616</strain>
    </source>
</reference>
<feature type="region of interest" description="Disordered" evidence="1">
    <location>
        <begin position="298"/>
        <end position="396"/>
    </location>
</feature>
<evidence type="ECO:0000256" key="2">
    <source>
        <dbReference type="SAM" id="Phobius"/>
    </source>
</evidence>
<evidence type="ECO:0000256" key="1">
    <source>
        <dbReference type="SAM" id="MobiDB-lite"/>
    </source>
</evidence>
<feature type="region of interest" description="Disordered" evidence="1">
    <location>
        <begin position="257"/>
        <end position="278"/>
    </location>
</feature>
<evidence type="ECO:0000313" key="4">
    <source>
        <dbReference type="Proteomes" id="UP000182658"/>
    </source>
</evidence>
<dbReference type="STRING" id="1408157.A0A1J7JR27"/>
<protein>
    <submittedName>
        <fullName evidence="3">Uncharacterized protein</fullName>
    </submittedName>
</protein>
<evidence type="ECO:0000313" key="3">
    <source>
        <dbReference type="EMBL" id="OIW31820.1"/>
    </source>
</evidence>
<feature type="compositionally biased region" description="Polar residues" evidence="1">
    <location>
        <begin position="257"/>
        <end position="267"/>
    </location>
</feature>
<feature type="region of interest" description="Disordered" evidence="1">
    <location>
        <begin position="424"/>
        <end position="458"/>
    </location>
</feature>
<dbReference type="OrthoDB" id="3692311at2759"/>